<dbReference type="AlphaFoldDB" id="A0AAE3K941"/>
<reference evidence="1" key="1">
    <citation type="journal article" date="2022" name="Syst. Appl. Microbiol.">
        <title>Natronocalculus amylovorans gen. nov., sp. nov., and Natranaeroarchaeum aerophilus sp. nov., dominant culturable amylolytic natronoarchaea from hypersaline soda lakes in southwestern Siberia.</title>
        <authorList>
            <person name="Sorokin D.Y."/>
            <person name="Elcheninov A.G."/>
            <person name="Khizhniak T.V."/>
            <person name="Koenen M."/>
            <person name="Bale N.J."/>
            <person name="Damste J.S.S."/>
            <person name="Kublanov I.V."/>
        </authorList>
    </citation>
    <scope>NUCLEOTIDE SEQUENCE</scope>
    <source>
        <strain evidence="1">AArc-St2</strain>
    </source>
</reference>
<keyword evidence="2" id="KW-1185">Reference proteome</keyword>
<accession>A0AAE3K941</accession>
<dbReference type="RefSeq" id="WP_250584176.1">
    <property type="nucleotide sequence ID" value="NZ_JAKRVX010000003.1"/>
</dbReference>
<name>A0AAE3K941_9EURY</name>
<sequence>MSTEDRTATTVAVVVTAPEGVQKYTARVSCTDGTIEQVEPSVLTRFFEIAEGGEGAAFVRARAVDMTGEARSVDGSKPLFSLTFEEAVPVESISLHFETLLGHDGETIPNENVRFDVVE</sequence>
<dbReference type="EMBL" id="JAKRVX010000003">
    <property type="protein sequence ID" value="MCL9817165.1"/>
    <property type="molecule type" value="Genomic_DNA"/>
</dbReference>
<evidence type="ECO:0000313" key="2">
    <source>
        <dbReference type="Proteomes" id="UP001203207"/>
    </source>
</evidence>
<gene>
    <name evidence="1" type="ORF">AArcSt2_09435</name>
</gene>
<dbReference type="Proteomes" id="UP001203207">
    <property type="component" value="Unassembled WGS sequence"/>
</dbReference>
<organism evidence="1 2">
    <name type="scientific">Natronocalculus amylovorans</name>
    <dbReference type="NCBI Taxonomy" id="2917812"/>
    <lineage>
        <taxon>Archaea</taxon>
        <taxon>Methanobacteriati</taxon>
        <taxon>Methanobacteriota</taxon>
        <taxon>Stenosarchaea group</taxon>
        <taxon>Halobacteria</taxon>
        <taxon>Halobacteriales</taxon>
        <taxon>Haloferacaceae</taxon>
        <taxon>Natronocalculus</taxon>
    </lineage>
</organism>
<comment type="caution">
    <text evidence="1">The sequence shown here is derived from an EMBL/GenBank/DDBJ whole genome shotgun (WGS) entry which is preliminary data.</text>
</comment>
<evidence type="ECO:0000313" key="1">
    <source>
        <dbReference type="EMBL" id="MCL9817165.1"/>
    </source>
</evidence>
<protein>
    <submittedName>
        <fullName evidence="1">Uncharacterized protein</fullName>
    </submittedName>
</protein>
<proteinExistence type="predicted"/>
<reference evidence="1" key="2">
    <citation type="submission" date="2022-02" db="EMBL/GenBank/DDBJ databases">
        <authorList>
            <person name="Elcheninov A.G."/>
            <person name="Sorokin D.Y."/>
            <person name="Kublanov I.V."/>
        </authorList>
    </citation>
    <scope>NUCLEOTIDE SEQUENCE</scope>
    <source>
        <strain evidence="1">AArc-St2</strain>
    </source>
</reference>